<evidence type="ECO:0000313" key="1">
    <source>
        <dbReference type="EMBL" id="EUA55872.1"/>
    </source>
</evidence>
<reference evidence="1 2" key="1">
    <citation type="submission" date="2013-12" db="EMBL/GenBank/DDBJ databases">
        <authorList>
            <person name="Zelazny A."/>
            <person name="Olivier K."/>
            <person name="Holland S."/>
            <person name="Lenaerts A."/>
            <person name="Ordway D."/>
            <person name="DeGroote M.A."/>
            <person name="Parker T."/>
            <person name="Sizemore C."/>
            <person name="Tallon L.J."/>
            <person name="Sadzewicz L.K."/>
            <person name="Sengamalay N."/>
            <person name="Fraser C.M."/>
            <person name="Hine E."/>
            <person name="Shefchek K.A."/>
            <person name="Das S.P."/>
            <person name="Tettelin H."/>
        </authorList>
    </citation>
    <scope>NUCLEOTIDE SEQUENCE [LARGE SCALE GENOMIC DNA]</scope>
    <source>
        <strain evidence="1 2">1956</strain>
    </source>
</reference>
<evidence type="ECO:0000313" key="2">
    <source>
        <dbReference type="Proteomes" id="UP000020825"/>
    </source>
</evidence>
<sequence>MEHAEGALKKVTSELITAARALGEPSAVVVGAPGTAARWPTG</sequence>
<gene>
    <name evidence="1" type="primary">fixB</name>
    <name evidence="1" type="ORF">I550_4029</name>
</gene>
<protein>
    <submittedName>
        <fullName evidence="1">FixB domain protein</fullName>
    </submittedName>
</protein>
<dbReference type="SUPFAM" id="SSF52402">
    <property type="entry name" value="Adenine nucleotide alpha hydrolases-like"/>
    <property type="match status" value="1"/>
</dbReference>
<dbReference type="PATRIC" id="fig|1299331.3.peg.3932"/>
<proteinExistence type="predicted"/>
<dbReference type="EMBL" id="JAOG01000002">
    <property type="protein sequence ID" value="EUA55872.1"/>
    <property type="molecule type" value="Genomic_DNA"/>
</dbReference>
<accession>X8CHM7</accession>
<comment type="caution">
    <text evidence="1">The sequence shown here is derived from an EMBL/GenBank/DDBJ whole genome shotgun (WGS) entry which is preliminary data.</text>
</comment>
<dbReference type="AlphaFoldDB" id="X8CHM7"/>
<organism evidence="1 2">
    <name type="scientific">Mycobacterium intracellulare 1956</name>
    <dbReference type="NCBI Taxonomy" id="1299331"/>
    <lineage>
        <taxon>Bacteria</taxon>
        <taxon>Bacillati</taxon>
        <taxon>Actinomycetota</taxon>
        <taxon>Actinomycetes</taxon>
        <taxon>Mycobacteriales</taxon>
        <taxon>Mycobacteriaceae</taxon>
        <taxon>Mycobacterium</taxon>
        <taxon>Mycobacterium avium complex (MAC)</taxon>
    </lineage>
</organism>
<dbReference type="InterPro" id="IPR014729">
    <property type="entry name" value="Rossmann-like_a/b/a_fold"/>
</dbReference>
<name>X8CHM7_MYCIT</name>
<dbReference type="Proteomes" id="UP000020825">
    <property type="component" value="Unassembled WGS sequence"/>
</dbReference>
<dbReference type="Gene3D" id="3.40.50.620">
    <property type="entry name" value="HUPs"/>
    <property type="match status" value="1"/>
</dbReference>